<evidence type="ECO:0000313" key="1">
    <source>
        <dbReference type="EMBL" id="PLT55866.1"/>
    </source>
</evidence>
<dbReference type="RefSeq" id="WP_101879498.1">
    <property type="nucleotide sequence ID" value="NZ_NIHM01000007.1"/>
</dbReference>
<evidence type="ECO:0000313" key="2">
    <source>
        <dbReference type="Proteomes" id="UP000234849"/>
    </source>
</evidence>
<name>A0A2N5NJ59_MEDGN</name>
<sequence>MKILVVAGYCLQVNSSANLCHISYIKGLLDGGHTVDLLTVSNKNQNIDTGIKIPKVRKLYTYEASLYEQLGARKNAQHVQGTEAVISDFANIHKKSFKSQIKEKVRRLYGTYGTDIIWYLHAKCWKSKETYDCVISLAYPPVSHKLTETLLKSKHLMAKKWIQIWEDPWYADIFGLSHNDKVKKEERRLLSVSNSVYYVSPLTLLYQKKAFPEFSDKMKWQPLPSYYERKLTSINFETLCFGYFGDYSPHIRNLQPFYNAAIKMGLNVNICGNSSSKFQSKKSVRVFPRMGLKELEVYENEANILVFLCNLKGGQIPGKIYQYAATNKLVLFILDGTNEEKDTLYKYFSAFNRFIFCDNNEKSIEQTILNLKNRKIEKSYVTPLLNFTPVSIIQNILEGK</sequence>
<evidence type="ECO:0008006" key="3">
    <source>
        <dbReference type="Google" id="ProtNLM"/>
    </source>
</evidence>
<gene>
    <name evidence="1" type="ORF">CDL18_06715</name>
</gene>
<organism evidence="1 2">
    <name type="scientific">Mediterraneibacter gnavus</name>
    <name type="common">Ruminococcus gnavus</name>
    <dbReference type="NCBI Taxonomy" id="33038"/>
    <lineage>
        <taxon>Bacteria</taxon>
        <taxon>Bacillati</taxon>
        <taxon>Bacillota</taxon>
        <taxon>Clostridia</taxon>
        <taxon>Lachnospirales</taxon>
        <taxon>Lachnospiraceae</taxon>
        <taxon>Mediterraneibacter</taxon>
    </lineage>
</organism>
<comment type="caution">
    <text evidence="1">The sequence shown here is derived from an EMBL/GenBank/DDBJ whole genome shotgun (WGS) entry which is preliminary data.</text>
</comment>
<dbReference type="Proteomes" id="UP000234849">
    <property type="component" value="Unassembled WGS sequence"/>
</dbReference>
<proteinExistence type="predicted"/>
<dbReference type="EMBL" id="NIHM01000007">
    <property type="protein sequence ID" value="PLT55866.1"/>
    <property type="molecule type" value="Genomic_DNA"/>
</dbReference>
<protein>
    <recommendedName>
        <fullName evidence="3">Glycosyltransferase subfamily 4-like N-terminal domain-containing protein</fullName>
    </recommendedName>
</protein>
<dbReference type="AlphaFoldDB" id="A0A2N5NJ59"/>
<reference evidence="1 2" key="1">
    <citation type="journal article" date="2017" name="Genome Med.">
        <title>A novel Ruminococcus gnavus clade enriched in inflammatory bowel disease patients.</title>
        <authorList>
            <person name="Hall A.B."/>
            <person name="Yassour M."/>
            <person name="Sauk J."/>
            <person name="Garner A."/>
            <person name="Jiang X."/>
            <person name="Arthur T."/>
            <person name="Lagoudas G.K."/>
            <person name="Vatanen T."/>
            <person name="Fornelos N."/>
            <person name="Wilson R."/>
            <person name="Bertha M."/>
            <person name="Cohen M."/>
            <person name="Garber J."/>
            <person name="Khalili H."/>
            <person name="Gevers D."/>
            <person name="Ananthakrishnan A.N."/>
            <person name="Kugathasan S."/>
            <person name="Lander E.S."/>
            <person name="Blainey P."/>
            <person name="Vlamakis H."/>
            <person name="Xavier R.J."/>
            <person name="Huttenhower C."/>
        </authorList>
    </citation>
    <scope>NUCLEOTIDE SEQUENCE [LARGE SCALE GENOMIC DNA]</scope>
    <source>
        <strain evidence="1 2">RJX1118</strain>
    </source>
</reference>
<accession>A0A2N5NJ59</accession>